<dbReference type="GO" id="GO:0016787">
    <property type="term" value="F:hydrolase activity"/>
    <property type="evidence" value="ECO:0007669"/>
    <property type="project" value="UniProtKB-KW"/>
</dbReference>
<name>A0A9P6YSX5_9FUNG</name>
<keyword evidence="1" id="KW-0479">Metal-binding</keyword>
<keyword evidence="5" id="KW-1185">Reference proteome</keyword>
<dbReference type="GO" id="GO:0005737">
    <property type="term" value="C:cytoplasm"/>
    <property type="evidence" value="ECO:0007669"/>
    <property type="project" value="TreeGrafter"/>
</dbReference>
<dbReference type="EMBL" id="JAANIU010003114">
    <property type="protein sequence ID" value="KAG1563758.1"/>
    <property type="molecule type" value="Genomic_DNA"/>
</dbReference>
<dbReference type="SUPFAM" id="SSF55811">
    <property type="entry name" value="Nudix"/>
    <property type="match status" value="1"/>
</dbReference>
<comment type="caution">
    <text evidence="4">The sequence shown here is derived from an EMBL/GenBank/DDBJ whole genome shotgun (WGS) entry which is preliminary data.</text>
</comment>
<feature type="domain" description="Nudix hydrolase" evidence="3">
    <location>
        <begin position="30"/>
        <end position="156"/>
    </location>
</feature>
<evidence type="ECO:0000313" key="5">
    <source>
        <dbReference type="Proteomes" id="UP000740926"/>
    </source>
</evidence>
<accession>A0A9P6YSX5</accession>
<dbReference type="GO" id="GO:0046872">
    <property type="term" value="F:metal ion binding"/>
    <property type="evidence" value="ECO:0007669"/>
    <property type="project" value="UniProtKB-KW"/>
</dbReference>
<evidence type="ECO:0000256" key="2">
    <source>
        <dbReference type="ARBA" id="ARBA00022801"/>
    </source>
</evidence>
<keyword evidence="2" id="KW-0378">Hydrolase</keyword>
<evidence type="ECO:0000313" key="4">
    <source>
        <dbReference type="EMBL" id="KAG1563758.1"/>
    </source>
</evidence>
<evidence type="ECO:0000259" key="3">
    <source>
        <dbReference type="PROSITE" id="PS51462"/>
    </source>
</evidence>
<dbReference type="Proteomes" id="UP000740926">
    <property type="component" value="Unassembled WGS sequence"/>
</dbReference>
<proteinExistence type="predicted"/>
<dbReference type="Gene3D" id="3.90.79.10">
    <property type="entry name" value="Nucleoside Triphosphate Pyrophosphohydrolase"/>
    <property type="match status" value="1"/>
</dbReference>
<dbReference type="PANTHER" id="PTHR12629">
    <property type="entry name" value="DIPHOSPHOINOSITOL POLYPHOSPHATE PHOSPHOHYDROLASE"/>
    <property type="match status" value="1"/>
</dbReference>
<sequence>MTVETVTPTIIDHNNAEPTVQSFEKKSKKPIRQAVGGIVILDNKVLMLSSRKSEDAYRLPRGDCRENETPEQAIIRILREEAGIETEDIKQRVGTYTKANKKGKIVCHHWIYEITDPKVLEFWPAVDRQRVWLTIEEAIAASADRHISRLALHSCSLSS</sequence>
<dbReference type="GO" id="GO:0005634">
    <property type="term" value="C:nucleus"/>
    <property type="evidence" value="ECO:0007669"/>
    <property type="project" value="TreeGrafter"/>
</dbReference>
<dbReference type="Pfam" id="PF00293">
    <property type="entry name" value="NUDIX"/>
    <property type="match status" value="1"/>
</dbReference>
<dbReference type="InterPro" id="IPR000086">
    <property type="entry name" value="NUDIX_hydrolase_dom"/>
</dbReference>
<dbReference type="PANTHER" id="PTHR12629:SF0">
    <property type="entry name" value="DIPHOSPHOINOSITOL-POLYPHOSPHATE DIPHOSPHATASE"/>
    <property type="match status" value="1"/>
</dbReference>
<dbReference type="AlphaFoldDB" id="A0A9P6YSX5"/>
<dbReference type="InterPro" id="IPR015797">
    <property type="entry name" value="NUDIX_hydrolase-like_dom_sf"/>
</dbReference>
<reference evidence="4 5" key="1">
    <citation type="journal article" date="2020" name="Microb. Genom.">
        <title>Genetic diversity of clinical and environmental Mucorales isolates obtained from an investigation of mucormycosis cases among solid organ transplant recipients.</title>
        <authorList>
            <person name="Nguyen M.H."/>
            <person name="Kaul D."/>
            <person name="Muto C."/>
            <person name="Cheng S.J."/>
            <person name="Richter R.A."/>
            <person name="Bruno V.M."/>
            <person name="Liu G."/>
            <person name="Beyhan S."/>
            <person name="Sundermann A.J."/>
            <person name="Mounaud S."/>
            <person name="Pasculle A.W."/>
            <person name="Nierman W.C."/>
            <person name="Driscoll E."/>
            <person name="Cumbie R."/>
            <person name="Clancy C.J."/>
            <person name="Dupont C.L."/>
        </authorList>
    </citation>
    <scope>NUCLEOTIDE SEQUENCE [LARGE SCALE GENOMIC DNA]</scope>
    <source>
        <strain evidence="4 5">GL24</strain>
    </source>
</reference>
<gene>
    <name evidence="4" type="ORF">G6F50_011689</name>
</gene>
<organism evidence="4 5">
    <name type="scientific">Rhizopus delemar</name>
    <dbReference type="NCBI Taxonomy" id="936053"/>
    <lineage>
        <taxon>Eukaryota</taxon>
        <taxon>Fungi</taxon>
        <taxon>Fungi incertae sedis</taxon>
        <taxon>Mucoromycota</taxon>
        <taxon>Mucoromycotina</taxon>
        <taxon>Mucoromycetes</taxon>
        <taxon>Mucorales</taxon>
        <taxon>Mucorineae</taxon>
        <taxon>Rhizopodaceae</taxon>
        <taxon>Rhizopus</taxon>
    </lineage>
</organism>
<protein>
    <recommendedName>
        <fullName evidence="3">Nudix hydrolase domain-containing protein</fullName>
    </recommendedName>
</protein>
<dbReference type="PROSITE" id="PS51462">
    <property type="entry name" value="NUDIX"/>
    <property type="match status" value="1"/>
</dbReference>
<evidence type="ECO:0000256" key="1">
    <source>
        <dbReference type="ARBA" id="ARBA00022723"/>
    </source>
</evidence>